<reference evidence="2" key="1">
    <citation type="submission" date="2023-04" db="EMBL/GenBank/DDBJ databases">
        <title>Epidemiological investigation of Clostridium perfringens isolated from cattle.</title>
        <authorList>
            <person name="Tian R."/>
        </authorList>
    </citation>
    <scope>NUCLEOTIDE SEQUENCE</scope>
    <source>
        <strain evidence="2">ZWCP172</strain>
    </source>
</reference>
<evidence type="ECO:0000256" key="1">
    <source>
        <dbReference type="SAM" id="MobiDB-lite"/>
    </source>
</evidence>
<organism evidence="2 3">
    <name type="scientific">Clostridium perfringens</name>
    <dbReference type="NCBI Taxonomy" id="1502"/>
    <lineage>
        <taxon>Bacteria</taxon>
        <taxon>Bacillati</taxon>
        <taxon>Bacillota</taxon>
        <taxon>Clostridia</taxon>
        <taxon>Eubacteriales</taxon>
        <taxon>Clostridiaceae</taxon>
        <taxon>Clostridium</taxon>
    </lineage>
</organism>
<dbReference type="EMBL" id="JARVUX010000012">
    <property type="protein sequence ID" value="MDH2337303.1"/>
    <property type="molecule type" value="Genomic_DNA"/>
</dbReference>
<feature type="compositionally biased region" description="Low complexity" evidence="1">
    <location>
        <begin position="481"/>
        <end position="494"/>
    </location>
</feature>
<proteinExistence type="predicted"/>
<comment type="caution">
    <text evidence="2">The sequence shown here is derived from an EMBL/GenBank/DDBJ whole genome shotgun (WGS) entry which is preliminary data.</text>
</comment>
<accession>A0AAP4A954</accession>
<protein>
    <submittedName>
        <fullName evidence="2">Phage portal protein</fullName>
    </submittedName>
</protein>
<evidence type="ECO:0000313" key="3">
    <source>
        <dbReference type="Proteomes" id="UP001222958"/>
    </source>
</evidence>
<evidence type="ECO:0000313" key="2">
    <source>
        <dbReference type="EMBL" id="MDH2337303.1"/>
    </source>
</evidence>
<sequence length="494" mass="57353">MELNEIKEKLLKLSDIEKQERKEVKKDYLFYHGKSFDLKAAQSNEDLLGQNWKSGDNVDYTPTQDIRNKVKPLLKKQSRFMFGKEPTLTLKPDNLDDKEICDELRLFIDDILSFNKFWKKTRKAFLMSTIEKRVLLRAEVNPNSNIRLKYERIDNFSYEEYEDELLKVTFFEENSNNIFAKTSKDKRYILHTYYYSEEGTVRYKEEVFSGNELEKPIESTDVDTGLDSIPCWLIKNGGELDEDFGESDIRDLVDPQNHYNRKISDAADALKFQMFGSTSVIDGDEEDVNNLTIAPGAVHAIKTKNEAAENGKQASYSINEYSMQSLNALNEYLNRAEDDMRFALDMPSIKDLNNIPSAKAMRYLNNDLIGRCEEKWSDWGPILESLIEFLVDKSDIAYKKFNKQWKSLNYTIDFKHNYPLPSDEEESKKLAMDEVKNRVRSVKSYIEDFAKDEDSEKSFNEIIEEVKALTEAETSDSFQMGLDGELNNDGGLNE</sequence>
<name>A0AAP4A954_CLOPF</name>
<feature type="region of interest" description="Disordered" evidence="1">
    <location>
        <begin position="474"/>
        <end position="494"/>
    </location>
</feature>
<dbReference type="Pfam" id="PF05133">
    <property type="entry name" value="SPP1_portal"/>
    <property type="match status" value="1"/>
</dbReference>
<dbReference type="Proteomes" id="UP001222958">
    <property type="component" value="Unassembled WGS sequence"/>
</dbReference>
<dbReference type="AlphaFoldDB" id="A0AAP4A954"/>
<dbReference type="InterPro" id="IPR021145">
    <property type="entry name" value="Portal_protein_SPP1_Gp6-like"/>
</dbReference>
<gene>
    <name evidence="2" type="ORF">QDQ28_14080</name>
</gene>
<dbReference type="RefSeq" id="WP_279858260.1">
    <property type="nucleotide sequence ID" value="NZ_JARVUX010000012.1"/>
</dbReference>